<dbReference type="PANTHER" id="PTHR10859:SF91">
    <property type="entry name" value="DOLICHYL-PHOSPHATE BETA-GLUCOSYLTRANSFERASE"/>
    <property type="match status" value="1"/>
</dbReference>
<feature type="domain" description="Glycosyltransferase 2-like" evidence="1">
    <location>
        <begin position="5"/>
        <end position="129"/>
    </location>
</feature>
<dbReference type="SUPFAM" id="SSF53448">
    <property type="entry name" value="Nucleotide-diphospho-sugar transferases"/>
    <property type="match status" value="1"/>
</dbReference>
<proteinExistence type="predicted"/>
<name>A0ABX5LXQ3_9GAMM</name>
<dbReference type="Pfam" id="PF00535">
    <property type="entry name" value="Glycos_transf_2"/>
    <property type="match status" value="1"/>
</dbReference>
<dbReference type="GO" id="GO:0016740">
    <property type="term" value="F:transferase activity"/>
    <property type="evidence" value="ECO:0007669"/>
    <property type="project" value="UniProtKB-KW"/>
</dbReference>
<evidence type="ECO:0000313" key="3">
    <source>
        <dbReference type="Proteomes" id="UP000248090"/>
    </source>
</evidence>
<reference evidence="2 3" key="1">
    <citation type="submission" date="2015-03" db="EMBL/GenBank/DDBJ databases">
        <authorList>
            <person name="Krishnan R."/>
            <person name="Midha S."/>
            <person name="Patil P.B."/>
            <person name="Rameshkumar N."/>
        </authorList>
    </citation>
    <scope>NUCLEOTIDE SEQUENCE [LARGE SCALE GENOMIC DNA]</scope>
    <source>
        <strain evidence="2 3">L1E11</strain>
    </source>
</reference>
<dbReference type="Proteomes" id="UP000248090">
    <property type="component" value="Unassembled WGS sequence"/>
</dbReference>
<keyword evidence="3" id="KW-1185">Reference proteome</keyword>
<accession>A0ABX5LXQ3</accession>
<dbReference type="InterPro" id="IPR001173">
    <property type="entry name" value="Glyco_trans_2-like"/>
</dbReference>
<evidence type="ECO:0000313" key="2">
    <source>
        <dbReference type="EMBL" id="PXF30977.1"/>
    </source>
</evidence>
<organism evidence="2 3">
    <name type="scientific">Pokkaliibacter plantistimulans</name>
    <dbReference type="NCBI Taxonomy" id="1635171"/>
    <lineage>
        <taxon>Bacteria</taxon>
        <taxon>Pseudomonadati</taxon>
        <taxon>Pseudomonadota</taxon>
        <taxon>Gammaproteobacteria</taxon>
        <taxon>Oceanospirillales</taxon>
        <taxon>Balneatrichaceae</taxon>
        <taxon>Pokkaliibacter</taxon>
    </lineage>
</organism>
<dbReference type="PANTHER" id="PTHR10859">
    <property type="entry name" value="GLYCOSYL TRANSFERASE"/>
    <property type="match status" value="1"/>
</dbReference>
<protein>
    <submittedName>
        <fullName evidence="2">Glycosyl transferase</fullName>
    </submittedName>
</protein>
<sequence length="252" mass="28373">MRTAILIPVYNHEEAIGLTLQAVMAFGYPILLVDDGSHQGCQRVLESLQHAHAEQVMLLRRTHNGGKGAAVKSGLLELERLGFTHAVQVDADGQHDIERLPQLLAAAVDHPGALVSGYPEYDDSVPKGRYLARYLTHVWVWINTLSLQIRDSMCGFRVYPVPQVNQMLANVKTGDRMEFDPELLVHWCWQGGRLINIPVRVHYPLDGVSHFRVLHDNLLISRMHASLFFGMLWRLPRLLQRRLRSGKGAPGG</sequence>
<dbReference type="CDD" id="cd04179">
    <property type="entry name" value="DPM_DPG-synthase_like"/>
    <property type="match status" value="1"/>
</dbReference>
<keyword evidence="2" id="KW-0808">Transferase</keyword>
<dbReference type="InterPro" id="IPR029044">
    <property type="entry name" value="Nucleotide-diphossugar_trans"/>
</dbReference>
<dbReference type="Gene3D" id="3.90.550.10">
    <property type="entry name" value="Spore Coat Polysaccharide Biosynthesis Protein SpsA, Chain A"/>
    <property type="match status" value="1"/>
</dbReference>
<dbReference type="EMBL" id="LAPT01000055">
    <property type="protein sequence ID" value="PXF30977.1"/>
    <property type="molecule type" value="Genomic_DNA"/>
</dbReference>
<gene>
    <name evidence="2" type="ORF">WH50_12090</name>
</gene>
<comment type="caution">
    <text evidence="2">The sequence shown here is derived from an EMBL/GenBank/DDBJ whole genome shotgun (WGS) entry which is preliminary data.</text>
</comment>
<evidence type="ECO:0000259" key="1">
    <source>
        <dbReference type="Pfam" id="PF00535"/>
    </source>
</evidence>